<dbReference type="PANTHER" id="PTHR42928">
    <property type="entry name" value="TRICARBOXYLATE-BINDING PROTEIN"/>
    <property type="match status" value="1"/>
</dbReference>
<dbReference type="Gene3D" id="3.40.190.10">
    <property type="entry name" value="Periplasmic binding protein-like II"/>
    <property type="match status" value="1"/>
</dbReference>
<organism evidence="2 3">
    <name type="scientific">Pseudorhodoplanes sinuspersici</name>
    <dbReference type="NCBI Taxonomy" id="1235591"/>
    <lineage>
        <taxon>Bacteria</taxon>
        <taxon>Pseudomonadati</taxon>
        <taxon>Pseudomonadota</taxon>
        <taxon>Alphaproteobacteria</taxon>
        <taxon>Hyphomicrobiales</taxon>
        <taxon>Pseudorhodoplanes</taxon>
    </lineage>
</organism>
<dbReference type="Pfam" id="PF03401">
    <property type="entry name" value="TctC"/>
    <property type="match status" value="1"/>
</dbReference>
<reference evidence="2 3" key="1">
    <citation type="submission" date="2017-05" db="EMBL/GenBank/DDBJ databases">
        <title>Full genome sequence of Pseudorhodoplanes sinuspersici.</title>
        <authorList>
            <person name="Dastgheib S.M.M."/>
            <person name="Shavandi M."/>
            <person name="Tirandaz H."/>
        </authorList>
    </citation>
    <scope>NUCLEOTIDE SEQUENCE [LARGE SCALE GENOMIC DNA]</scope>
    <source>
        <strain evidence="2 3">RIPI110</strain>
    </source>
</reference>
<sequence>MALRRGLLSSMMSCARMHVLFGVFTAAILLATSAIVSAQGADYPTRPIRVIVAVGPGGVGDLFMRALGEKLSDSLKQPIIIENKPGGAFNIAARACAESPPDGYTICLLPGEPLTYNQFLYKDIGYDPVNGFAPITNLFFITQVLAINSSLGAKDLAELAVLSKQKPGTLSYSSPGLSQTLFVEEFKKKNNADLVWIPFKGGGDAMANFLSGSVPIVFLGLGNVISFIESGKATALVMDGDRRSPLIPNVPTVSETGYTGDITRSYFGLVAPAKTPPQVIKTLNDAIATAFKDQDFVQKQLIAKGLDPAMSSPSDFGEFLKKDRKAAEQVSKASGRKVQ</sequence>
<dbReference type="Proteomes" id="UP000194137">
    <property type="component" value="Chromosome"/>
</dbReference>
<protein>
    <submittedName>
        <fullName evidence="2">Uncharacterized protein</fullName>
    </submittedName>
</protein>
<evidence type="ECO:0000256" key="1">
    <source>
        <dbReference type="ARBA" id="ARBA00006987"/>
    </source>
</evidence>
<dbReference type="CDD" id="cd07012">
    <property type="entry name" value="PBP2_Bug_TTT"/>
    <property type="match status" value="1"/>
</dbReference>
<dbReference type="EMBL" id="CP021112">
    <property type="protein sequence ID" value="ARP97693.1"/>
    <property type="molecule type" value="Genomic_DNA"/>
</dbReference>
<dbReference type="RefSeq" id="WP_086086013.1">
    <property type="nucleotide sequence ID" value="NZ_CP021112.1"/>
</dbReference>
<dbReference type="InterPro" id="IPR042100">
    <property type="entry name" value="Bug_dom1"/>
</dbReference>
<gene>
    <name evidence="2" type="ORF">CAK95_00335</name>
</gene>
<evidence type="ECO:0000313" key="3">
    <source>
        <dbReference type="Proteomes" id="UP000194137"/>
    </source>
</evidence>
<dbReference type="Gene3D" id="3.40.190.150">
    <property type="entry name" value="Bordetella uptake gene, domain 1"/>
    <property type="match status" value="1"/>
</dbReference>
<dbReference type="PIRSF" id="PIRSF017082">
    <property type="entry name" value="YflP"/>
    <property type="match status" value="1"/>
</dbReference>
<accession>A0A1W6ZJU4</accession>
<dbReference type="KEGG" id="psin:CAK95_00335"/>
<dbReference type="InterPro" id="IPR005064">
    <property type="entry name" value="BUG"/>
</dbReference>
<evidence type="ECO:0000313" key="2">
    <source>
        <dbReference type="EMBL" id="ARP97693.1"/>
    </source>
</evidence>
<name>A0A1W6ZJU4_9HYPH</name>
<dbReference type="PANTHER" id="PTHR42928:SF5">
    <property type="entry name" value="BLR1237 PROTEIN"/>
    <property type="match status" value="1"/>
</dbReference>
<dbReference type="AlphaFoldDB" id="A0A1W6ZJU4"/>
<dbReference type="SUPFAM" id="SSF53850">
    <property type="entry name" value="Periplasmic binding protein-like II"/>
    <property type="match status" value="1"/>
</dbReference>
<keyword evidence="3" id="KW-1185">Reference proteome</keyword>
<comment type="similarity">
    <text evidence="1">Belongs to the UPF0065 (bug) family.</text>
</comment>
<dbReference type="STRING" id="1235591.CAK95_00335"/>
<proteinExistence type="inferred from homology"/>
<dbReference type="OrthoDB" id="8440437at2"/>